<name>A0ACD4R6S6_9BACI</name>
<evidence type="ECO:0000313" key="2">
    <source>
        <dbReference type="Proteomes" id="UP001226091"/>
    </source>
</evidence>
<organism evidence="1 2">
    <name type="scientific">Metabacillus hrfriensis</name>
    <dbReference type="NCBI Taxonomy" id="3048891"/>
    <lineage>
        <taxon>Bacteria</taxon>
        <taxon>Bacillati</taxon>
        <taxon>Bacillota</taxon>
        <taxon>Bacilli</taxon>
        <taxon>Bacillales</taxon>
        <taxon>Bacillaceae</taxon>
        <taxon>Metabacillus</taxon>
    </lineage>
</organism>
<evidence type="ECO:0000313" key="1">
    <source>
        <dbReference type="EMBL" id="WHZ56154.1"/>
    </source>
</evidence>
<protein>
    <submittedName>
        <fullName evidence="1">Ornithine cyclodeaminase family protein</fullName>
    </submittedName>
</protein>
<dbReference type="Proteomes" id="UP001226091">
    <property type="component" value="Chromosome"/>
</dbReference>
<keyword evidence="2" id="KW-1185">Reference proteome</keyword>
<gene>
    <name evidence="1" type="ORF">QLQ22_15785</name>
</gene>
<reference evidence="2" key="1">
    <citation type="journal article" date="2025" name="Aquaculture">
        <title>Assessment of the bioflocculant production and safety properties of Metabacillus hrfriensis sp. nov. based on phenotypic and whole-genome sequencing analysis.</title>
        <authorList>
            <person name="Zhang R."/>
            <person name="Zhao Z."/>
            <person name="Luo L."/>
            <person name="Wang S."/>
            <person name="Guo K."/>
            <person name="Xu W."/>
        </authorList>
    </citation>
    <scope>NUCLEOTIDE SEQUENCE [LARGE SCALE GENOMIC DNA]</scope>
    <source>
        <strain evidence="2">CT-WN-B3</strain>
    </source>
</reference>
<sequence length="329" mass="36335">MLLLNEQKITELYSMADCIDDVEKAFRYGREGKTIAPIRMSIPHKKMSAETLYMPSYIESEDYTAVKIVSIFPNNAKQGKKVLQSIILLTDAITGEHVAMMDASYLTILRTGASSGVATKYLAREKSRICAVLGCGAQSLGQIQAIMAVRNLDEIILYNRTIEKAEQLGEKLRALYPNWNGNIVFNSDANKAVEKADIIICSTKSTTPLFNGNLLKPGTHINAIGSYQPHMQEVDVHTLKKSGKIVVDTIEGALHETGDFLVPMKEGSWSPQSIYGEIGEIICGEKEARMYDDEITFYKSVGIGYLDTMVAVQVFKKAIEASVGENFSL</sequence>
<proteinExistence type="predicted"/>
<accession>A0ACD4R6S6</accession>
<dbReference type="EMBL" id="CP126116">
    <property type="protein sequence ID" value="WHZ56154.1"/>
    <property type="molecule type" value="Genomic_DNA"/>
</dbReference>